<dbReference type="RefSeq" id="WP_156642816.1">
    <property type="nucleotide sequence ID" value="NZ_WOXT01000004.1"/>
</dbReference>
<feature type="chain" id="PRO_5028883306" evidence="1">
    <location>
        <begin position="32"/>
        <end position="191"/>
    </location>
</feature>
<dbReference type="EMBL" id="WOXT01000004">
    <property type="protein sequence ID" value="MUV15279.1"/>
    <property type="molecule type" value="Genomic_DNA"/>
</dbReference>
<dbReference type="AlphaFoldDB" id="A0A7C9LK81"/>
<accession>A0A7C9LK81</accession>
<name>A0A7C9LK81_9GAMM</name>
<proteinExistence type="predicted"/>
<comment type="caution">
    <text evidence="2">The sequence shown here is derived from an EMBL/GenBank/DDBJ whole genome shotgun (WGS) entry which is preliminary data.</text>
</comment>
<evidence type="ECO:0000313" key="2">
    <source>
        <dbReference type="EMBL" id="MUV15279.1"/>
    </source>
</evidence>
<keyword evidence="1" id="KW-0732">Signal</keyword>
<reference evidence="2 3" key="1">
    <citation type="submission" date="2019-12" db="EMBL/GenBank/DDBJ databases">
        <authorList>
            <person name="Xu J."/>
        </authorList>
    </citation>
    <scope>NUCLEOTIDE SEQUENCE [LARGE SCALE GENOMIC DNA]</scope>
    <source>
        <strain evidence="2 3">HX-5-24</strain>
    </source>
</reference>
<gene>
    <name evidence="2" type="ORF">GN331_13820</name>
</gene>
<sequence>MSKLKGRSAMTRFLGAITASAVVAIASTAAASTPWSIVSAYKGAERSGFGHVTEAKQLADGAAYLYIVEYGRPSKKIALCTGEQLVIGAPLLFVLGDKLSHRRCPAESYFVPSEDMRTFLLPGIQDLYSKRTFIRVEYPHDRSLGCAMNTVTVSNTSTRTGTQSEIEFGPFDTDGKYFAIDDFMKCVERRD</sequence>
<organism evidence="2 3">
    <name type="scientific">Noviluteimonas gilva</name>
    <dbReference type="NCBI Taxonomy" id="2682097"/>
    <lineage>
        <taxon>Bacteria</taxon>
        <taxon>Pseudomonadati</taxon>
        <taxon>Pseudomonadota</taxon>
        <taxon>Gammaproteobacteria</taxon>
        <taxon>Lysobacterales</taxon>
        <taxon>Lysobacteraceae</taxon>
        <taxon>Noviluteimonas</taxon>
    </lineage>
</organism>
<evidence type="ECO:0000256" key="1">
    <source>
        <dbReference type="SAM" id="SignalP"/>
    </source>
</evidence>
<feature type="signal peptide" evidence="1">
    <location>
        <begin position="1"/>
        <end position="31"/>
    </location>
</feature>
<protein>
    <submittedName>
        <fullName evidence="2">Uncharacterized protein</fullName>
    </submittedName>
</protein>
<evidence type="ECO:0000313" key="3">
    <source>
        <dbReference type="Proteomes" id="UP000479692"/>
    </source>
</evidence>
<keyword evidence="3" id="KW-1185">Reference proteome</keyword>
<dbReference type="Proteomes" id="UP000479692">
    <property type="component" value="Unassembled WGS sequence"/>
</dbReference>